<feature type="short sequence motif" description="Meso-diaminopimelate recognition motif" evidence="7">
    <location>
        <begin position="402"/>
        <end position="405"/>
    </location>
</feature>
<evidence type="ECO:0000256" key="3">
    <source>
        <dbReference type="ARBA" id="ARBA00022960"/>
    </source>
</evidence>
<evidence type="ECO:0000256" key="7">
    <source>
        <dbReference type="HAMAP-Rule" id="MF_00208"/>
    </source>
</evidence>
<dbReference type="GO" id="GO:0008360">
    <property type="term" value="P:regulation of cell shape"/>
    <property type="evidence" value="ECO:0007669"/>
    <property type="project" value="UniProtKB-KW"/>
</dbReference>
<keyword evidence="7" id="KW-0067">ATP-binding</keyword>
<reference evidence="12" key="2">
    <citation type="submission" date="2021-04" db="EMBL/GenBank/DDBJ databases">
        <authorList>
            <person name="Gilroy R."/>
        </authorList>
    </citation>
    <scope>NUCLEOTIDE SEQUENCE</scope>
    <source>
        <strain evidence="12">G4-2901</strain>
    </source>
</reference>
<dbReference type="PANTHER" id="PTHR23135:SF4">
    <property type="entry name" value="UDP-N-ACETYLMURAMOYL-L-ALANYL-D-GLUTAMATE--2,6-DIAMINOPIMELATE LIGASE MURE HOMOLOG, CHLOROPLASTIC"/>
    <property type="match status" value="1"/>
</dbReference>
<dbReference type="SUPFAM" id="SSF53244">
    <property type="entry name" value="MurD-like peptide ligases, peptide-binding domain"/>
    <property type="match status" value="1"/>
</dbReference>
<comment type="similarity">
    <text evidence="1 7">Belongs to the MurCDEF family. MurE subfamily.</text>
</comment>
<feature type="modified residue" description="N6-carboxylysine" evidence="7">
    <location>
        <position position="220"/>
    </location>
</feature>
<dbReference type="InterPro" id="IPR036565">
    <property type="entry name" value="Mur-like_cat_sf"/>
</dbReference>
<dbReference type="Gene3D" id="3.40.1390.10">
    <property type="entry name" value="MurE/MurF, N-terminal domain"/>
    <property type="match status" value="1"/>
</dbReference>
<feature type="binding site" evidence="7">
    <location>
        <position position="188"/>
    </location>
    <ligand>
        <name>UDP-N-acetyl-alpha-D-muramoyl-L-alanyl-D-glutamate</name>
        <dbReference type="ChEBI" id="CHEBI:83900"/>
    </ligand>
</feature>
<feature type="binding site" evidence="7">
    <location>
        <position position="30"/>
    </location>
    <ligand>
        <name>UDP-N-acetyl-alpha-D-muramoyl-L-alanyl-D-glutamate</name>
        <dbReference type="ChEBI" id="CHEBI:83900"/>
    </ligand>
</feature>
<keyword evidence="7 12" id="KW-0436">Ligase</keyword>
<feature type="domain" description="Mur ligase central" evidence="11">
    <location>
        <begin position="109"/>
        <end position="304"/>
    </location>
</feature>
<dbReference type="Pfam" id="PF02875">
    <property type="entry name" value="Mur_ligase_C"/>
    <property type="match status" value="1"/>
</dbReference>
<feature type="binding site" evidence="7">
    <location>
        <position position="378"/>
    </location>
    <ligand>
        <name>meso-2,6-diaminopimelate</name>
        <dbReference type="ChEBI" id="CHEBI:57791"/>
    </ligand>
</feature>
<evidence type="ECO:0000256" key="6">
    <source>
        <dbReference type="ARBA" id="ARBA00023316"/>
    </source>
</evidence>
<accession>A0A948TB33</accession>
<feature type="binding site" evidence="7">
    <location>
        <position position="455"/>
    </location>
    <ligand>
        <name>meso-2,6-diaminopimelate</name>
        <dbReference type="ChEBI" id="CHEBI:57791"/>
    </ligand>
</feature>
<dbReference type="PANTHER" id="PTHR23135">
    <property type="entry name" value="MUR LIGASE FAMILY MEMBER"/>
    <property type="match status" value="1"/>
</dbReference>
<dbReference type="SUPFAM" id="SSF53623">
    <property type="entry name" value="MurD-like peptide ligases, catalytic domain"/>
    <property type="match status" value="1"/>
</dbReference>
<dbReference type="InterPro" id="IPR000713">
    <property type="entry name" value="Mur_ligase_N"/>
</dbReference>
<comment type="pathway">
    <text evidence="7 8">Cell wall biogenesis; peptidoglycan biosynthesis.</text>
</comment>
<feature type="binding site" evidence="7">
    <location>
        <position position="459"/>
    </location>
    <ligand>
        <name>meso-2,6-diaminopimelate</name>
        <dbReference type="ChEBI" id="CHEBI:57791"/>
    </ligand>
</feature>
<keyword evidence="6 7" id="KW-0961">Cell wall biogenesis/degradation</keyword>
<comment type="PTM">
    <text evidence="7">Carboxylation is probably crucial for Mg(2+) binding and, consequently, for the gamma-phosphate positioning of ATP.</text>
</comment>
<sequence>MLLKELLKTVGRYEITGSEEIEINGIEIDSRNINEGNAFIAIKGTQADGHNYIGKAIELGASAVICENLPEITADNVTYVTVNDTEDAVGKIATTFYGNPTDKLDLVGVTGTNGKTTIATLLYNMFRAFGYKVGLISTVCNYIDNEAIPTEHTTPDPITLNKLLGKMADEGCKYAFMEVSSHSVAQKRIGGLKFAGGIFTNLTRDHLDYHKTVENYLKAKKAFFDGLPKTAFALTNADDKNGLVMVQNTKAKIATYSLRTMADFKGKVLEDGFEGMLMDINNTEVNVQFIGKFNAYNLLAVYGATYLLGKKPEDILLQLSTLRPVNGRFDSMRSPKGYTAIVDYAHTPDALVNVLNAIHDVLKGRGNVITVVGAGGNRDKGKRPIMAQESVKQSDKVIITSDNPRFEEPQDIINDMLAGLNKEEMKKVLAITDRKEAIRTACMLANQGDVILIAGKGHENYQDIKGVKYHFDDKEIVKEIFSNE</sequence>
<comment type="function">
    <text evidence="7">Catalyzes the addition of meso-diaminopimelic acid to the nucleotide precursor UDP-N-acetylmuramoyl-L-alanyl-D-glutamate (UMAG) in the biosynthesis of bacterial cell-wall peptidoglycan.</text>
</comment>
<dbReference type="InterPro" id="IPR004101">
    <property type="entry name" value="Mur_ligase_C"/>
</dbReference>
<name>A0A948TB33_9BACT</name>
<evidence type="ECO:0000256" key="8">
    <source>
        <dbReference type="RuleBase" id="RU004135"/>
    </source>
</evidence>
<evidence type="ECO:0000259" key="11">
    <source>
        <dbReference type="Pfam" id="PF08245"/>
    </source>
</evidence>
<keyword evidence="4 7" id="KW-0573">Peptidoglycan synthesis</keyword>
<keyword evidence="7" id="KW-0963">Cytoplasm</keyword>
<dbReference type="GO" id="GO:0071555">
    <property type="term" value="P:cell wall organization"/>
    <property type="evidence" value="ECO:0007669"/>
    <property type="project" value="UniProtKB-KW"/>
</dbReference>
<keyword evidence="2 7" id="KW-0132">Cell division</keyword>
<dbReference type="InterPro" id="IPR036615">
    <property type="entry name" value="Mur_ligase_C_dom_sf"/>
</dbReference>
<comment type="subcellular location">
    <subcellularLocation>
        <location evidence="7 8">Cytoplasm</location>
    </subcellularLocation>
</comment>
<dbReference type="Gene3D" id="3.40.1190.10">
    <property type="entry name" value="Mur-like, catalytic domain"/>
    <property type="match status" value="1"/>
</dbReference>
<dbReference type="Gene3D" id="3.90.190.20">
    <property type="entry name" value="Mur ligase, C-terminal domain"/>
    <property type="match status" value="1"/>
</dbReference>
<dbReference type="Pfam" id="PF01225">
    <property type="entry name" value="Mur_ligase"/>
    <property type="match status" value="1"/>
</dbReference>
<dbReference type="HAMAP" id="MF_00208">
    <property type="entry name" value="MurE"/>
    <property type="match status" value="1"/>
</dbReference>
<dbReference type="Proteomes" id="UP000783796">
    <property type="component" value="Unassembled WGS sequence"/>
</dbReference>
<evidence type="ECO:0000259" key="9">
    <source>
        <dbReference type="Pfam" id="PF01225"/>
    </source>
</evidence>
<dbReference type="SUPFAM" id="SSF63418">
    <property type="entry name" value="MurE/MurF N-terminal domain"/>
    <property type="match status" value="1"/>
</dbReference>
<keyword evidence="3 7" id="KW-0133">Cell shape</keyword>
<comment type="catalytic activity">
    <reaction evidence="7">
        <text>UDP-N-acetyl-alpha-D-muramoyl-L-alanyl-D-glutamate + meso-2,6-diaminopimelate + ATP = UDP-N-acetyl-alpha-D-muramoyl-L-alanyl-gamma-D-glutamyl-meso-2,6-diaminopimelate + ADP + phosphate + H(+)</text>
        <dbReference type="Rhea" id="RHEA:23676"/>
        <dbReference type="ChEBI" id="CHEBI:15378"/>
        <dbReference type="ChEBI" id="CHEBI:30616"/>
        <dbReference type="ChEBI" id="CHEBI:43474"/>
        <dbReference type="ChEBI" id="CHEBI:57791"/>
        <dbReference type="ChEBI" id="CHEBI:83900"/>
        <dbReference type="ChEBI" id="CHEBI:83905"/>
        <dbReference type="ChEBI" id="CHEBI:456216"/>
        <dbReference type="EC" id="6.3.2.13"/>
    </reaction>
</comment>
<dbReference type="AlphaFoldDB" id="A0A948TB33"/>
<dbReference type="GO" id="GO:0005737">
    <property type="term" value="C:cytoplasm"/>
    <property type="evidence" value="ECO:0007669"/>
    <property type="project" value="UniProtKB-SubCell"/>
</dbReference>
<dbReference type="InterPro" id="IPR005761">
    <property type="entry name" value="UDP-N-AcMur-Glu-dNH2Pim_ligase"/>
</dbReference>
<evidence type="ECO:0000313" key="13">
    <source>
        <dbReference type="Proteomes" id="UP000783796"/>
    </source>
</evidence>
<comment type="cofactor">
    <cofactor evidence="7">
        <name>Mg(2+)</name>
        <dbReference type="ChEBI" id="CHEBI:18420"/>
    </cofactor>
</comment>
<dbReference type="NCBIfam" id="NF001126">
    <property type="entry name" value="PRK00139.1-4"/>
    <property type="match status" value="1"/>
</dbReference>
<feature type="binding site" evidence="7">
    <location>
        <begin position="402"/>
        <end position="405"/>
    </location>
    <ligand>
        <name>meso-2,6-diaminopimelate</name>
        <dbReference type="ChEBI" id="CHEBI:57791"/>
    </ligand>
</feature>
<dbReference type="InterPro" id="IPR013221">
    <property type="entry name" value="Mur_ligase_cen"/>
</dbReference>
<dbReference type="EC" id="6.3.2.13" evidence="7"/>
<feature type="binding site" evidence="7">
    <location>
        <position position="180"/>
    </location>
    <ligand>
        <name>UDP-N-acetyl-alpha-D-muramoyl-L-alanyl-D-glutamate</name>
        <dbReference type="ChEBI" id="CHEBI:83900"/>
    </ligand>
</feature>
<evidence type="ECO:0000256" key="2">
    <source>
        <dbReference type="ARBA" id="ARBA00022618"/>
    </source>
</evidence>
<dbReference type="GO" id="GO:0000287">
    <property type="term" value="F:magnesium ion binding"/>
    <property type="evidence" value="ECO:0007669"/>
    <property type="project" value="UniProtKB-UniRule"/>
</dbReference>
<evidence type="ECO:0000256" key="5">
    <source>
        <dbReference type="ARBA" id="ARBA00023306"/>
    </source>
</evidence>
<feature type="binding site" evidence="7">
    <location>
        <begin position="111"/>
        <end position="117"/>
    </location>
    <ligand>
        <name>ATP</name>
        <dbReference type="ChEBI" id="CHEBI:30616"/>
    </ligand>
</feature>
<dbReference type="GO" id="GO:0008765">
    <property type="term" value="F:UDP-N-acetylmuramoylalanyl-D-glutamate-2,6-diaminopimelate ligase activity"/>
    <property type="evidence" value="ECO:0007669"/>
    <property type="project" value="UniProtKB-UniRule"/>
</dbReference>
<dbReference type="GO" id="GO:0051301">
    <property type="term" value="P:cell division"/>
    <property type="evidence" value="ECO:0007669"/>
    <property type="project" value="UniProtKB-KW"/>
</dbReference>
<dbReference type="InterPro" id="IPR035911">
    <property type="entry name" value="MurE/MurF_N"/>
</dbReference>
<reference evidence="12" key="1">
    <citation type="journal article" date="2021" name="PeerJ">
        <title>Extensive microbial diversity within the chicken gut microbiome revealed by metagenomics and culture.</title>
        <authorList>
            <person name="Gilroy R."/>
            <person name="Ravi A."/>
            <person name="Getino M."/>
            <person name="Pursley I."/>
            <person name="Horton D.L."/>
            <person name="Alikhan N.F."/>
            <person name="Baker D."/>
            <person name="Gharbi K."/>
            <person name="Hall N."/>
            <person name="Watson M."/>
            <person name="Adriaenssens E.M."/>
            <person name="Foster-Nyarko E."/>
            <person name="Jarju S."/>
            <person name="Secka A."/>
            <person name="Antonio M."/>
            <person name="Oren A."/>
            <person name="Chaudhuri R.R."/>
            <person name="La Ragione R."/>
            <person name="Hildebrand F."/>
            <person name="Pallen M.J."/>
        </authorList>
    </citation>
    <scope>NUCLEOTIDE SEQUENCE</scope>
    <source>
        <strain evidence="12">G4-2901</strain>
    </source>
</reference>
<evidence type="ECO:0000259" key="10">
    <source>
        <dbReference type="Pfam" id="PF02875"/>
    </source>
</evidence>
<dbReference type="GO" id="GO:0009252">
    <property type="term" value="P:peptidoglycan biosynthetic process"/>
    <property type="evidence" value="ECO:0007669"/>
    <property type="project" value="UniProtKB-UniRule"/>
</dbReference>
<feature type="domain" description="Mur ligase N-terminal catalytic" evidence="9">
    <location>
        <begin position="22"/>
        <end position="97"/>
    </location>
</feature>
<keyword evidence="7" id="KW-0460">Magnesium</keyword>
<gene>
    <name evidence="7" type="primary">murE</name>
    <name evidence="12" type="ORF">H9777_05560</name>
</gene>
<organism evidence="12 13">
    <name type="scientific">Candidatus Phocaeicola faecigallinarum</name>
    <dbReference type="NCBI Taxonomy" id="2838732"/>
    <lineage>
        <taxon>Bacteria</taxon>
        <taxon>Pseudomonadati</taxon>
        <taxon>Bacteroidota</taxon>
        <taxon>Bacteroidia</taxon>
        <taxon>Bacteroidales</taxon>
        <taxon>Bacteroidaceae</taxon>
        <taxon>Phocaeicola</taxon>
    </lineage>
</organism>
<feature type="binding site" evidence="7">
    <location>
        <position position="186"/>
    </location>
    <ligand>
        <name>UDP-N-acetyl-alpha-D-muramoyl-L-alanyl-D-glutamate</name>
        <dbReference type="ChEBI" id="CHEBI:83900"/>
    </ligand>
</feature>
<dbReference type="EMBL" id="JAHLFW010000048">
    <property type="protein sequence ID" value="MBU3837772.1"/>
    <property type="molecule type" value="Genomic_DNA"/>
</dbReference>
<evidence type="ECO:0000256" key="4">
    <source>
        <dbReference type="ARBA" id="ARBA00022984"/>
    </source>
</evidence>
<keyword evidence="7" id="KW-0547">Nucleotide-binding</keyword>
<dbReference type="NCBIfam" id="TIGR01085">
    <property type="entry name" value="murE"/>
    <property type="match status" value="1"/>
</dbReference>
<proteinExistence type="inferred from homology"/>
<protein>
    <recommendedName>
        <fullName evidence="7">UDP-N-acetylmuramoyl-L-alanyl-D-glutamate--2,6-diaminopimelate ligase</fullName>
        <ecNumber evidence="7">6.3.2.13</ecNumber>
    </recommendedName>
    <alternativeName>
        <fullName evidence="7">Meso-A2pm-adding enzyme</fullName>
    </alternativeName>
    <alternativeName>
        <fullName evidence="7">Meso-diaminopimelate-adding enzyme</fullName>
    </alternativeName>
    <alternativeName>
        <fullName evidence="7">UDP-MurNAc-L-Ala-D-Glu:meso-diaminopimelate ligase</fullName>
    </alternativeName>
    <alternativeName>
        <fullName evidence="7">UDP-MurNAc-tripeptide synthetase</fullName>
    </alternativeName>
    <alternativeName>
        <fullName evidence="7">UDP-N-acetylmuramyl-tripeptide synthetase</fullName>
    </alternativeName>
</protein>
<evidence type="ECO:0000313" key="12">
    <source>
        <dbReference type="EMBL" id="MBU3837772.1"/>
    </source>
</evidence>
<comment type="caution">
    <text evidence="7">Lacks conserved residue(s) required for the propagation of feature annotation.</text>
</comment>
<evidence type="ECO:0000256" key="1">
    <source>
        <dbReference type="ARBA" id="ARBA00005898"/>
    </source>
</evidence>
<dbReference type="GO" id="GO:0005524">
    <property type="term" value="F:ATP binding"/>
    <property type="evidence" value="ECO:0007669"/>
    <property type="project" value="UniProtKB-UniRule"/>
</dbReference>
<comment type="caution">
    <text evidence="12">The sequence shown here is derived from an EMBL/GenBank/DDBJ whole genome shotgun (WGS) entry which is preliminary data.</text>
</comment>
<keyword evidence="5 7" id="KW-0131">Cell cycle</keyword>
<feature type="binding site" evidence="7">
    <location>
        <begin position="153"/>
        <end position="154"/>
    </location>
    <ligand>
        <name>UDP-N-acetyl-alpha-D-muramoyl-L-alanyl-D-glutamate</name>
        <dbReference type="ChEBI" id="CHEBI:83900"/>
    </ligand>
</feature>
<dbReference type="Pfam" id="PF08245">
    <property type="entry name" value="Mur_ligase_M"/>
    <property type="match status" value="1"/>
</dbReference>
<feature type="domain" description="Mur ligase C-terminal" evidence="10">
    <location>
        <begin position="327"/>
        <end position="457"/>
    </location>
</feature>